<evidence type="ECO:0000259" key="1">
    <source>
        <dbReference type="Pfam" id="PF13649"/>
    </source>
</evidence>
<evidence type="ECO:0000313" key="3">
    <source>
        <dbReference type="Proteomes" id="UP001596422"/>
    </source>
</evidence>
<name>A0ABW2A1V1_9GAMM</name>
<organism evidence="2 3">
    <name type="scientific">Marinobacterium aestuariivivens</name>
    <dbReference type="NCBI Taxonomy" id="1698799"/>
    <lineage>
        <taxon>Bacteria</taxon>
        <taxon>Pseudomonadati</taxon>
        <taxon>Pseudomonadota</taxon>
        <taxon>Gammaproteobacteria</taxon>
        <taxon>Oceanospirillales</taxon>
        <taxon>Oceanospirillaceae</taxon>
        <taxon>Marinobacterium</taxon>
    </lineage>
</organism>
<dbReference type="InterPro" id="IPR041698">
    <property type="entry name" value="Methyltransf_25"/>
</dbReference>
<dbReference type="RefSeq" id="WP_379913120.1">
    <property type="nucleotide sequence ID" value="NZ_JBHSWE010000001.1"/>
</dbReference>
<comment type="caution">
    <text evidence="2">The sequence shown here is derived from an EMBL/GenBank/DDBJ whole genome shotgun (WGS) entry which is preliminary data.</text>
</comment>
<dbReference type="InterPro" id="IPR050508">
    <property type="entry name" value="Methyltransf_Superfamily"/>
</dbReference>
<feature type="domain" description="Methyltransferase" evidence="1">
    <location>
        <begin position="16"/>
        <end position="102"/>
    </location>
</feature>
<keyword evidence="2" id="KW-0808">Transferase</keyword>
<keyword evidence="2" id="KW-0489">Methyltransferase</keyword>
<dbReference type="PANTHER" id="PTHR42912">
    <property type="entry name" value="METHYLTRANSFERASE"/>
    <property type="match status" value="1"/>
</dbReference>
<reference evidence="3" key="1">
    <citation type="journal article" date="2019" name="Int. J. Syst. Evol. Microbiol.">
        <title>The Global Catalogue of Microorganisms (GCM) 10K type strain sequencing project: providing services to taxonomists for standard genome sequencing and annotation.</title>
        <authorList>
            <consortium name="The Broad Institute Genomics Platform"/>
            <consortium name="The Broad Institute Genome Sequencing Center for Infectious Disease"/>
            <person name="Wu L."/>
            <person name="Ma J."/>
        </authorList>
    </citation>
    <scope>NUCLEOTIDE SEQUENCE [LARGE SCALE GENOMIC DNA]</scope>
    <source>
        <strain evidence="3">NBRC 111756</strain>
    </source>
</reference>
<dbReference type="SUPFAM" id="SSF53335">
    <property type="entry name" value="S-adenosyl-L-methionine-dependent methyltransferases"/>
    <property type="match status" value="1"/>
</dbReference>
<dbReference type="CDD" id="cd02440">
    <property type="entry name" value="AdoMet_MTases"/>
    <property type="match status" value="1"/>
</dbReference>
<dbReference type="Proteomes" id="UP001596422">
    <property type="component" value="Unassembled WGS sequence"/>
</dbReference>
<dbReference type="InterPro" id="IPR029063">
    <property type="entry name" value="SAM-dependent_MTases_sf"/>
</dbReference>
<keyword evidence="3" id="KW-1185">Reference proteome</keyword>
<sequence length="201" mass="22199">MLGEALEGRTAPAQLLDLGCGEGYYSARLEQALLDSGIAAELNGLDISKPAVRAACQRSRSIRWLVASGAEMPFADASFDAVSLLFSRLMPDELARVLKPGGLLLIAWPGEDHLIELRRLIYREVRPSGYDPLSQLGDRFRLCRHERVQYRLSLDSADSIQALLGMTPHSRRMPQASRDALAALSRLELGLDVNLALCERR</sequence>
<dbReference type="GO" id="GO:0032259">
    <property type="term" value="P:methylation"/>
    <property type="evidence" value="ECO:0007669"/>
    <property type="project" value="UniProtKB-KW"/>
</dbReference>
<dbReference type="EMBL" id="JBHSWE010000001">
    <property type="protein sequence ID" value="MFC6671417.1"/>
    <property type="molecule type" value="Genomic_DNA"/>
</dbReference>
<accession>A0ABW2A1V1</accession>
<dbReference type="Pfam" id="PF13649">
    <property type="entry name" value="Methyltransf_25"/>
    <property type="match status" value="1"/>
</dbReference>
<gene>
    <name evidence="2" type="ORF">ACFQDL_16075</name>
</gene>
<dbReference type="PANTHER" id="PTHR42912:SF45">
    <property type="entry name" value="23S RRNA (GUANINE(745)-N(1))-METHYLTRANSFERASE"/>
    <property type="match status" value="1"/>
</dbReference>
<dbReference type="GO" id="GO:0008168">
    <property type="term" value="F:methyltransferase activity"/>
    <property type="evidence" value="ECO:0007669"/>
    <property type="project" value="UniProtKB-KW"/>
</dbReference>
<proteinExistence type="predicted"/>
<protein>
    <submittedName>
        <fullName evidence="2">Methyltransferase domain-containing protein</fullName>
    </submittedName>
</protein>
<dbReference type="Gene3D" id="3.40.50.150">
    <property type="entry name" value="Vaccinia Virus protein VP39"/>
    <property type="match status" value="1"/>
</dbReference>
<evidence type="ECO:0000313" key="2">
    <source>
        <dbReference type="EMBL" id="MFC6671417.1"/>
    </source>
</evidence>